<sequence>MTRITRSQKIDPNGDTIHYLQEHIKYLNRQIRRCSKESHINLLNQEIQRTQNLKEKLRLKEITIEKANQELDKLREEVKLLKEIIDQKNETINNLREENEALRSTNEETQATNIQLVAQIEHFRDRNNSLRQELHSNCNNFILSQQKHIEDLQRTIRVKEESDHEFCNQRINRLENRISYFDDRERQRAQGIELPPYFARSDAFLGEQEFDQQFNH</sequence>
<name>A0A9N9NBT0_9GLOM</name>
<dbReference type="Proteomes" id="UP000789759">
    <property type="component" value="Unassembled WGS sequence"/>
</dbReference>
<keyword evidence="1" id="KW-0175">Coiled coil</keyword>
<proteinExistence type="predicted"/>
<dbReference type="OrthoDB" id="2390613at2759"/>
<evidence type="ECO:0000256" key="1">
    <source>
        <dbReference type="SAM" id="Coils"/>
    </source>
</evidence>
<dbReference type="EMBL" id="CAJVQA010013262">
    <property type="protein sequence ID" value="CAG8722936.1"/>
    <property type="molecule type" value="Genomic_DNA"/>
</dbReference>
<organism evidence="2 3">
    <name type="scientific">Cetraspora pellucida</name>
    <dbReference type="NCBI Taxonomy" id="1433469"/>
    <lineage>
        <taxon>Eukaryota</taxon>
        <taxon>Fungi</taxon>
        <taxon>Fungi incertae sedis</taxon>
        <taxon>Mucoromycota</taxon>
        <taxon>Glomeromycotina</taxon>
        <taxon>Glomeromycetes</taxon>
        <taxon>Diversisporales</taxon>
        <taxon>Gigasporaceae</taxon>
        <taxon>Cetraspora</taxon>
    </lineage>
</organism>
<accession>A0A9N9NBT0</accession>
<dbReference type="AlphaFoldDB" id="A0A9N9NBT0"/>
<keyword evidence="3" id="KW-1185">Reference proteome</keyword>
<evidence type="ECO:0000313" key="3">
    <source>
        <dbReference type="Proteomes" id="UP000789759"/>
    </source>
</evidence>
<reference evidence="2" key="1">
    <citation type="submission" date="2021-06" db="EMBL/GenBank/DDBJ databases">
        <authorList>
            <person name="Kallberg Y."/>
            <person name="Tangrot J."/>
            <person name="Rosling A."/>
        </authorList>
    </citation>
    <scope>NUCLEOTIDE SEQUENCE</scope>
    <source>
        <strain evidence="2">FL966</strain>
    </source>
</reference>
<protein>
    <submittedName>
        <fullName evidence="2">13829_t:CDS:1</fullName>
    </submittedName>
</protein>
<gene>
    <name evidence="2" type="ORF">CPELLU_LOCUS13011</name>
</gene>
<evidence type="ECO:0000313" key="2">
    <source>
        <dbReference type="EMBL" id="CAG8722936.1"/>
    </source>
</evidence>
<comment type="caution">
    <text evidence="2">The sequence shown here is derived from an EMBL/GenBank/DDBJ whole genome shotgun (WGS) entry which is preliminary data.</text>
</comment>
<feature type="coiled-coil region" evidence="1">
    <location>
        <begin position="40"/>
        <end position="133"/>
    </location>
</feature>